<proteinExistence type="predicted"/>
<evidence type="ECO:0000313" key="2">
    <source>
        <dbReference type="EMBL" id="KAA9159658.1"/>
    </source>
</evidence>
<feature type="signal peptide" evidence="1">
    <location>
        <begin position="1"/>
        <end position="33"/>
    </location>
</feature>
<dbReference type="OrthoDB" id="3627232at2"/>
<evidence type="ECO:0000256" key="1">
    <source>
        <dbReference type="SAM" id="SignalP"/>
    </source>
</evidence>
<evidence type="ECO:0000313" key="3">
    <source>
        <dbReference type="Proteomes" id="UP000319769"/>
    </source>
</evidence>
<dbReference type="RefSeq" id="WP_144760121.1">
    <property type="nucleotide sequence ID" value="NZ_VMNW02000028.1"/>
</dbReference>
<organism evidence="2 3">
    <name type="scientific">Amycolatopsis acidicola</name>
    <dbReference type="NCBI Taxonomy" id="2596893"/>
    <lineage>
        <taxon>Bacteria</taxon>
        <taxon>Bacillati</taxon>
        <taxon>Actinomycetota</taxon>
        <taxon>Actinomycetes</taxon>
        <taxon>Pseudonocardiales</taxon>
        <taxon>Pseudonocardiaceae</taxon>
        <taxon>Amycolatopsis</taxon>
    </lineage>
</organism>
<protein>
    <recommendedName>
        <fullName evidence="4">Secreted protein</fullName>
    </recommendedName>
</protein>
<dbReference type="EMBL" id="VMNW02000028">
    <property type="protein sequence ID" value="KAA9159658.1"/>
    <property type="molecule type" value="Genomic_DNA"/>
</dbReference>
<evidence type="ECO:0008006" key="4">
    <source>
        <dbReference type="Google" id="ProtNLM"/>
    </source>
</evidence>
<dbReference type="Proteomes" id="UP000319769">
    <property type="component" value="Unassembled WGS sequence"/>
</dbReference>
<reference evidence="2" key="1">
    <citation type="submission" date="2019-09" db="EMBL/GenBank/DDBJ databases">
        <authorList>
            <person name="Teo W.F.A."/>
            <person name="Duangmal K."/>
        </authorList>
    </citation>
    <scope>NUCLEOTIDE SEQUENCE [LARGE SCALE GENOMIC DNA]</scope>
    <source>
        <strain evidence="2">K81G1</strain>
    </source>
</reference>
<gene>
    <name evidence="2" type="ORF">FPZ12_020040</name>
</gene>
<accession>A0A5N0V5M2</accession>
<feature type="chain" id="PRO_5039411783" description="Secreted protein" evidence="1">
    <location>
        <begin position="34"/>
        <end position="138"/>
    </location>
</feature>
<name>A0A5N0V5M2_9PSEU</name>
<dbReference type="AlphaFoldDB" id="A0A5N0V5M2"/>
<keyword evidence="3" id="KW-1185">Reference proteome</keyword>
<comment type="caution">
    <text evidence="2">The sequence shown here is derived from an EMBL/GenBank/DDBJ whole genome shotgun (WGS) entry which is preliminary data.</text>
</comment>
<sequence length="138" mass="14412">MGQHRFRARAAVLTAALAVAGTLVGAAAPAASADGCTDPHQASGIVGKWGPVSKSNCAVFGHNGYKQGYSWRVQEGTNQYACVEGWGFDSKHTKGKWFSLGCGTSNKGTVPWGNVAANPQVRAKSMGGSIAVIIDWFQ</sequence>
<keyword evidence="1" id="KW-0732">Signal</keyword>